<dbReference type="InterPro" id="IPR000182">
    <property type="entry name" value="GNAT_dom"/>
</dbReference>
<dbReference type="PANTHER" id="PTHR43072">
    <property type="entry name" value="N-ACETYLTRANSFERASE"/>
    <property type="match status" value="1"/>
</dbReference>
<sequence length="151" mass="17875">MKNRLMEIKKLSKEDISLFEKLIKLFEDVFEMKSFNMPNVEHLHFLLAKEEFHAFVALDDSCVIGGLTAYTLNQYYSTKPLAYIFDLAVLRTHQRQGLGKELIQQTKVYFKQQGFEEVFVQADNADEYAVDFYRKTYPAQEENVFHFSYFL</sequence>
<evidence type="ECO:0000259" key="3">
    <source>
        <dbReference type="PROSITE" id="PS51186"/>
    </source>
</evidence>
<name>A0A2S9J5C6_9SPHI</name>
<proteinExistence type="predicted"/>
<dbReference type="CDD" id="cd04301">
    <property type="entry name" value="NAT_SF"/>
    <property type="match status" value="1"/>
</dbReference>
<dbReference type="EMBL" id="PVBQ01000005">
    <property type="protein sequence ID" value="PRD47996.1"/>
    <property type="molecule type" value="Genomic_DNA"/>
</dbReference>
<accession>A0A2S9J5C6</accession>
<dbReference type="Pfam" id="PF00583">
    <property type="entry name" value="Acetyltransf_1"/>
    <property type="match status" value="1"/>
</dbReference>
<dbReference type="GO" id="GO:0016747">
    <property type="term" value="F:acyltransferase activity, transferring groups other than amino-acyl groups"/>
    <property type="evidence" value="ECO:0007669"/>
    <property type="project" value="InterPro"/>
</dbReference>
<evidence type="ECO:0000313" key="4">
    <source>
        <dbReference type="EMBL" id="PRD47996.1"/>
    </source>
</evidence>
<dbReference type="InterPro" id="IPR016181">
    <property type="entry name" value="Acyl_CoA_acyltransferase"/>
</dbReference>
<organism evidence="4 5">
    <name type="scientific">Sphingobacterium haloxyli</name>
    <dbReference type="NCBI Taxonomy" id="2100533"/>
    <lineage>
        <taxon>Bacteria</taxon>
        <taxon>Pseudomonadati</taxon>
        <taxon>Bacteroidota</taxon>
        <taxon>Sphingobacteriia</taxon>
        <taxon>Sphingobacteriales</taxon>
        <taxon>Sphingobacteriaceae</taxon>
        <taxon>Sphingobacterium</taxon>
    </lineage>
</organism>
<dbReference type="Proteomes" id="UP000239711">
    <property type="component" value="Unassembled WGS sequence"/>
</dbReference>
<gene>
    <name evidence="4" type="ORF">C5745_07565</name>
</gene>
<feature type="domain" description="N-acetyltransferase" evidence="3">
    <location>
        <begin position="6"/>
        <end position="151"/>
    </location>
</feature>
<protein>
    <submittedName>
        <fullName evidence="4">AAC(3)-I family aminoglycoside 3-N-acetyltransferase</fullName>
    </submittedName>
</protein>
<evidence type="ECO:0000256" key="1">
    <source>
        <dbReference type="ARBA" id="ARBA00022679"/>
    </source>
</evidence>
<dbReference type="Gene3D" id="3.40.630.30">
    <property type="match status" value="1"/>
</dbReference>
<keyword evidence="1 4" id="KW-0808">Transferase</keyword>
<evidence type="ECO:0000313" key="5">
    <source>
        <dbReference type="Proteomes" id="UP000239711"/>
    </source>
</evidence>
<dbReference type="AlphaFoldDB" id="A0A2S9J5C6"/>
<evidence type="ECO:0000256" key="2">
    <source>
        <dbReference type="ARBA" id="ARBA00023315"/>
    </source>
</evidence>
<keyword evidence="5" id="KW-1185">Reference proteome</keyword>
<reference evidence="4 5" key="1">
    <citation type="submission" date="2018-02" db="EMBL/GenBank/DDBJ databases">
        <title>The draft genome of Sphingobacterium sp. 5JN-11.</title>
        <authorList>
            <person name="Liu L."/>
            <person name="Li L."/>
            <person name="Liang L."/>
            <person name="Zhang X."/>
            <person name="Wang T."/>
        </authorList>
    </citation>
    <scope>NUCLEOTIDE SEQUENCE [LARGE SCALE GENOMIC DNA]</scope>
    <source>
        <strain evidence="4 5">5JN-11</strain>
    </source>
</reference>
<dbReference type="OrthoDB" id="9797178at2"/>
<comment type="caution">
    <text evidence="4">The sequence shown here is derived from an EMBL/GenBank/DDBJ whole genome shotgun (WGS) entry which is preliminary data.</text>
</comment>
<dbReference type="PROSITE" id="PS51186">
    <property type="entry name" value="GNAT"/>
    <property type="match status" value="1"/>
</dbReference>
<keyword evidence="2" id="KW-0012">Acyltransferase</keyword>
<dbReference type="PANTHER" id="PTHR43072:SF23">
    <property type="entry name" value="UPF0039 PROTEIN C11D3.02C"/>
    <property type="match status" value="1"/>
</dbReference>
<dbReference type="SUPFAM" id="SSF55729">
    <property type="entry name" value="Acyl-CoA N-acyltransferases (Nat)"/>
    <property type="match status" value="1"/>
</dbReference>